<gene>
    <name evidence="2" type="ORF">Acr_01g0000980</name>
</gene>
<feature type="region of interest" description="Disordered" evidence="1">
    <location>
        <begin position="15"/>
        <end position="70"/>
    </location>
</feature>
<proteinExistence type="predicted"/>
<evidence type="ECO:0000313" key="2">
    <source>
        <dbReference type="EMBL" id="GFY80289.1"/>
    </source>
</evidence>
<accession>A0A7J0E2Z0</accession>
<dbReference type="EMBL" id="BJWL01000001">
    <property type="protein sequence ID" value="GFY80289.1"/>
    <property type="molecule type" value="Genomic_DNA"/>
</dbReference>
<dbReference type="Proteomes" id="UP000585474">
    <property type="component" value="Unassembled WGS sequence"/>
</dbReference>
<sequence>MSYLGANFASVYVQQKRQEEKLKKMEEGRERSGEARGEADSGKRGKSKKIHPGASPLLRIVGSSVEKLGS</sequence>
<keyword evidence="3" id="KW-1185">Reference proteome</keyword>
<dbReference type="OrthoDB" id="911575at2759"/>
<comment type="caution">
    <text evidence="2">The sequence shown here is derived from an EMBL/GenBank/DDBJ whole genome shotgun (WGS) entry which is preliminary data.</text>
</comment>
<name>A0A7J0E2Z0_9ERIC</name>
<protein>
    <submittedName>
        <fullName evidence="2">Uncharacterized protein</fullName>
    </submittedName>
</protein>
<evidence type="ECO:0000256" key="1">
    <source>
        <dbReference type="SAM" id="MobiDB-lite"/>
    </source>
</evidence>
<evidence type="ECO:0000313" key="3">
    <source>
        <dbReference type="Proteomes" id="UP000585474"/>
    </source>
</evidence>
<organism evidence="2 3">
    <name type="scientific">Actinidia rufa</name>
    <dbReference type="NCBI Taxonomy" id="165716"/>
    <lineage>
        <taxon>Eukaryota</taxon>
        <taxon>Viridiplantae</taxon>
        <taxon>Streptophyta</taxon>
        <taxon>Embryophyta</taxon>
        <taxon>Tracheophyta</taxon>
        <taxon>Spermatophyta</taxon>
        <taxon>Magnoliopsida</taxon>
        <taxon>eudicotyledons</taxon>
        <taxon>Gunneridae</taxon>
        <taxon>Pentapetalae</taxon>
        <taxon>asterids</taxon>
        <taxon>Ericales</taxon>
        <taxon>Actinidiaceae</taxon>
        <taxon>Actinidia</taxon>
    </lineage>
</organism>
<feature type="compositionally biased region" description="Basic and acidic residues" evidence="1">
    <location>
        <begin position="16"/>
        <end position="43"/>
    </location>
</feature>
<reference evidence="2 3" key="1">
    <citation type="submission" date="2019-07" db="EMBL/GenBank/DDBJ databases">
        <title>De Novo Assembly of kiwifruit Actinidia rufa.</title>
        <authorList>
            <person name="Sugita-Konishi S."/>
            <person name="Sato K."/>
            <person name="Mori E."/>
            <person name="Abe Y."/>
            <person name="Kisaki G."/>
            <person name="Hamano K."/>
            <person name="Suezawa K."/>
            <person name="Otani M."/>
            <person name="Fukuda T."/>
            <person name="Manabe T."/>
            <person name="Gomi K."/>
            <person name="Tabuchi M."/>
            <person name="Akimitsu K."/>
            <person name="Kataoka I."/>
        </authorList>
    </citation>
    <scope>NUCLEOTIDE SEQUENCE [LARGE SCALE GENOMIC DNA]</scope>
    <source>
        <strain evidence="3">cv. Fuchu</strain>
    </source>
</reference>
<dbReference type="AlphaFoldDB" id="A0A7J0E2Z0"/>